<accession>A0A386H4X9</accession>
<dbReference type="Proteomes" id="UP000266301">
    <property type="component" value="Chromosome"/>
</dbReference>
<dbReference type="EMBL" id="CP032416">
    <property type="protein sequence ID" value="AYD40769.1"/>
    <property type="molecule type" value="Genomic_DNA"/>
</dbReference>
<reference evidence="2 3" key="1">
    <citation type="journal article" date="2019" name="Int. J. Syst. Evol. Microbiol.">
        <title>Clostridium fermenticellae sp. nov., isolated from the mud in a fermentation cellar for the production of the Chinese liquor, baijiu.</title>
        <authorList>
            <person name="Xu P.X."/>
            <person name="Chai L.J."/>
            <person name="Qiu T."/>
            <person name="Zhang X.J."/>
            <person name="Lu Z.M."/>
            <person name="Xiao C."/>
            <person name="Wang S.T."/>
            <person name="Shen C.H."/>
            <person name="Shi J.S."/>
            <person name="Xu Z.H."/>
        </authorList>
    </citation>
    <scope>NUCLEOTIDE SEQUENCE [LARGE SCALE GENOMIC DNA]</scope>
    <source>
        <strain evidence="2 3">JN500901</strain>
    </source>
</reference>
<dbReference type="InterPro" id="IPR023374">
    <property type="entry name" value="AttH-like_dom_sf"/>
</dbReference>
<dbReference type="AlphaFoldDB" id="A0A386H4X9"/>
<organism evidence="2 3">
    <name type="scientific">Clostridium fermenticellae</name>
    <dbReference type="NCBI Taxonomy" id="2068654"/>
    <lineage>
        <taxon>Bacteria</taxon>
        <taxon>Bacillati</taxon>
        <taxon>Bacillota</taxon>
        <taxon>Clostridia</taxon>
        <taxon>Eubacteriales</taxon>
        <taxon>Clostridiaceae</taxon>
        <taxon>Clostridium</taxon>
    </lineage>
</organism>
<name>A0A386H4X9_9CLOT</name>
<dbReference type="OrthoDB" id="5491608at2"/>
<feature type="domain" description="AttH" evidence="1">
    <location>
        <begin position="40"/>
        <end position="195"/>
    </location>
</feature>
<proteinExistence type="predicted"/>
<protein>
    <recommendedName>
        <fullName evidence="1">AttH domain-containing protein</fullName>
    </recommendedName>
</protein>
<dbReference type="Pfam" id="PF07143">
    <property type="entry name" value="CrtC"/>
    <property type="match status" value="1"/>
</dbReference>
<dbReference type="SUPFAM" id="SSF159245">
    <property type="entry name" value="AttH-like"/>
    <property type="match status" value="1"/>
</dbReference>
<dbReference type="KEGG" id="cfer:D4Z93_09605"/>
<evidence type="ECO:0000313" key="2">
    <source>
        <dbReference type="EMBL" id="AYD40769.1"/>
    </source>
</evidence>
<dbReference type="InterPro" id="IPR010791">
    <property type="entry name" value="AttH_dom"/>
</dbReference>
<dbReference type="Gene3D" id="2.40.370.10">
    <property type="entry name" value="AttH-like domain"/>
    <property type="match status" value="1"/>
</dbReference>
<evidence type="ECO:0000259" key="1">
    <source>
        <dbReference type="Pfam" id="PF07143"/>
    </source>
</evidence>
<gene>
    <name evidence="2" type="ORF">D4Z93_09605</name>
</gene>
<evidence type="ECO:0000313" key="3">
    <source>
        <dbReference type="Proteomes" id="UP000266301"/>
    </source>
</evidence>
<dbReference type="RefSeq" id="WP_119973064.1">
    <property type="nucleotide sequence ID" value="NZ_CP032416.1"/>
</dbReference>
<sequence>MAKARLMDTVEDFKKLGINPSRVEVWEDGIRNTDDVGNNEVWYFDANFDDGSKVIVAFRSKTAQGMAQKGFQPNLNLDITKPDGKTAQEFAFASWEESSMSREKCDVHFGSDWCTGDFKDYDIHVEGTQMLACDLHYHALTDPFRQGTSEIALGDNNEFFYTDLCLPKCEVTGTLTYDGKIVEVHGQGYHDHQWMNISPFSAFHHWLWGRMYTEKYVVYIYDFVCSEQFNFTRIPFFIVADNDTGEILFKTNGNLQLKSELESMSVGKKFPKTSQYVFDNGNRKAVFSVTWNEILETRDTYGSAPANQKEALKRAKTAGLSDMEKVVGGTKEQYDAADIQPTYIRFFAEGSIQLTIGHEITESTGNMIYEYNYIGREDDRAGV</sequence>
<keyword evidence="3" id="KW-1185">Reference proteome</keyword>